<evidence type="ECO:0000313" key="2">
    <source>
        <dbReference type="EMBL" id="GAA3388933.1"/>
    </source>
</evidence>
<keyword evidence="1" id="KW-0732">Signal</keyword>
<name>A0ABP6T0D4_9ACTN</name>
<dbReference type="NCBIfam" id="TIGR02913">
    <property type="entry name" value="HAF_rpt"/>
    <property type="match status" value="2"/>
</dbReference>
<reference evidence="3" key="1">
    <citation type="journal article" date="2019" name="Int. J. Syst. Evol. Microbiol.">
        <title>The Global Catalogue of Microorganisms (GCM) 10K type strain sequencing project: providing services to taxonomists for standard genome sequencing and annotation.</title>
        <authorList>
            <consortium name="The Broad Institute Genomics Platform"/>
            <consortium name="The Broad Institute Genome Sequencing Center for Infectious Disease"/>
            <person name="Wu L."/>
            <person name="Ma J."/>
        </authorList>
    </citation>
    <scope>NUCLEOTIDE SEQUENCE [LARGE SCALE GENOMIC DNA]</scope>
    <source>
        <strain evidence="3">JCM 9458</strain>
    </source>
</reference>
<accession>A0ABP6T0D4</accession>
<gene>
    <name evidence="2" type="ORF">GCM10020369_37080</name>
</gene>
<dbReference type="InterPro" id="IPR014262">
    <property type="entry name" value="HAF_rpt"/>
</dbReference>
<protein>
    <recommendedName>
        <fullName evidence="4">HAF repeat-containing protein</fullName>
    </recommendedName>
</protein>
<dbReference type="EMBL" id="BAAAYN010000023">
    <property type="protein sequence ID" value="GAA3388933.1"/>
    <property type="molecule type" value="Genomic_DNA"/>
</dbReference>
<organism evidence="2 3">
    <name type="scientific">Cryptosporangium minutisporangium</name>
    <dbReference type="NCBI Taxonomy" id="113569"/>
    <lineage>
        <taxon>Bacteria</taxon>
        <taxon>Bacillati</taxon>
        <taxon>Actinomycetota</taxon>
        <taxon>Actinomycetes</taxon>
        <taxon>Cryptosporangiales</taxon>
        <taxon>Cryptosporangiaceae</taxon>
        <taxon>Cryptosporangium</taxon>
    </lineage>
</organism>
<evidence type="ECO:0000313" key="3">
    <source>
        <dbReference type="Proteomes" id="UP001501676"/>
    </source>
</evidence>
<evidence type="ECO:0008006" key="4">
    <source>
        <dbReference type="Google" id="ProtNLM"/>
    </source>
</evidence>
<evidence type="ECO:0000256" key="1">
    <source>
        <dbReference type="SAM" id="SignalP"/>
    </source>
</evidence>
<comment type="caution">
    <text evidence="2">The sequence shown here is derived from an EMBL/GenBank/DDBJ whole genome shotgun (WGS) entry which is preliminary data.</text>
</comment>
<feature type="signal peptide" evidence="1">
    <location>
        <begin position="1"/>
        <end position="17"/>
    </location>
</feature>
<dbReference type="Proteomes" id="UP001501676">
    <property type="component" value="Unassembled WGS sequence"/>
</dbReference>
<feature type="chain" id="PRO_5046180289" description="HAF repeat-containing protein" evidence="1">
    <location>
        <begin position="18"/>
        <end position="384"/>
    </location>
</feature>
<sequence>MLTLLLASLLVGDPAGAAAPRIVTVALPVPAGYTGSAEDINSSGQVAGSVERGATRQPVRWDGSTRVDLPIGELPAGGAAEINDAGTVFGIVGGGAGTYNFARLWRADGSTEDCAAGYYFTGLLRLNERDQSVLETSQPRGGGSNGVLFCPAVGHVTPTGGYFVRAYGIDDAGRVGGGTVFVAERKHRPTIVRPGADPVYLPIPEGTAGHVYDFGPAGTVVGALGQPTLSSGSSGVWGFTLIPEQAVVWVGDRMIRLGTLGGPTSAPLTTGRGVNRIGDIVGTSVTASGQTHGFRWRLGRMTDIGTLGGPSSTPAAVDDLGQIVGTSTTESGETHAFLWTGGRMIDLAPGETASTATAINNRGQIAGSITTADGTRPVVWTVRR</sequence>
<keyword evidence="3" id="KW-1185">Reference proteome</keyword>
<proteinExistence type="predicted"/>